<dbReference type="PANTHER" id="PTHR45947:SF13">
    <property type="entry name" value="TRANSFERASE"/>
    <property type="match status" value="1"/>
</dbReference>
<evidence type="ECO:0000313" key="4">
    <source>
        <dbReference type="Proteomes" id="UP000003438"/>
    </source>
</evidence>
<gene>
    <name evidence="3" type="ORF">SUBVAR_06958</name>
</gene>
<dbReference type="Pfam" id="PF13439">
    <property type="entry name" value="Glyco_transf_4"/>
    <property type="match status" value="1"/>
</dbReference>
<dbReference type="InterPro" id="IPR001296">
    <property type="entry name" value="Glyco_trans_1"/>
</dbReference>
<organism evidence="3 4">
    <name type="scientific">Subdoligranulum variabile DSM 15176</name>
    <dbReference type="NCBI Taxonomy" id="411471"/>
    <lineage>
        <taxon>Bacteria</taxon>
        <taxon>Bacillati</taxon>
        <taxon>Bacillota</taxon>
        <taxon>Clostridia</taxon>
        <taxon>Eubacteriales</taxon>
        <taxon>Oscillospiraceae</taxon>
        <taxon>Subdoligranulum</taxon>
    </lineage>
</organism>
<dbReference type="Gene3D" id="3.40.50.2000">
    <property type="entry name" value="Glycogen Phosphorylase B"/>
    <property type="match status" value="2"/>
</dbReference>
<dbReference type="SUPFAM" id="SSF53756">
    <property type="entry name" value="UDP-Glycosyltransferase/glycogen phosphorylase"/>
    <property type="match status" value="1"/>
</dbReference>
<accession>D1PRC9</accession>
<keyword evidence="4" id="KW-1185">Reference proteome</keyword>
<dbReference type="EMBL" id="ACBY02000058">
    <property type="protein sequence ID" value="EFB74754.1"/>
    <property type="molecule type" value="Genomic_DNA"/>
</dbReference>
<evidence type="ECO:0000259" key="2">
    <source>
        <dbReference type="Pfam" id="PF13439"/>
    </source>
</evidence>
<comment type="caution">
    <text evidence="3">The sequence shown here is derived from an EMBL/GenBank/DDBJ whole genome shotgun (WGS) entry which is preliminary data.</text>
</comment>
<feature type="domain" description="Glycosyl transferase family 1" evidence="1">
    <location>
        <begin position="183"/>
        <end position="298"/>
    </location>
</feature>
<dbReference type="OrthoDB" id="9804196at2"/>
<dbReference type="AlphaFoldDB" id="D1PRC9"/>
<dbReference type="CAZy" id="GT4">
    <property type="family name" value="Glycosyltransferase Family 4"/>
</dbReference>
<dbReference type="STRING" id="411471.SUBVAR_06958"/>
<name>D1PRC9_9FIRM</name>
<feature type="domain" description="Glycosyltransferase subfamily 4-like N-terminal" evidence="2">
    <location>
        <begin position="14"/>
        <end position="127"/>
    </location>
</feature>
<dbReference type="RefSeq" id="WP_007048307.1">
    <property type="nucleotide sequence ID" value="NZ_GG704771.1"/>
</dbReference>
<keyword evidence="3" id="KW-0328">Glycosyltransferase</keyword>
<protein>
    <submittedName>
        <fullName evidence="3">Glycosyltransferase, group 1 family protein</fullName>
        <ecNumber evidence="3">2.4.-.-</ecNumber>
    </submittedName>
</protein>
<dbReference type="eggNOG" id="COG0438">
    <property type="taxonomic scope" value="Bacteria"/>
</dbReference>
<dbReference type="InterPro" id="IPR050194">
    <property type="entry name" value="Glycosyltransferase_grp1"/>
</dbReference>
<dbReference type="GO" id="GO:0016757">
    <property type="term" value="F:glycosyltransferase activity"/>
    <property type="evidence" value="ECO:0007669"/>
    <property type="project" value="UniProtKB-KW"/>
</dbReference>
<dbReference type="HOGENOM" id="CLU_009583_33_1_9"/>
<dbReference type="Pfam" id="PF00534">
    <property type="entry name" value="Glycos_transf_1"/>
    <property type="match status" value="1"/>
</dbReference>
<proteinExistence type="predicted"/>
<dbReference type="PANTHER" id="PTHR45947">
    <property type="entry name" value="SULFOQUINOVOSYL TRANSFERASE SQD2"/>
    <property type="match status" value="1"/>
</dbReference>
<dbReference type="Proteomes" id="UP000003438">
    <property type="component" value="Unassembled WGS sequence"/>
</dbReference>
<reference evidence="3" key="1">
    <citation type="submission" date="2009-12" db="EMBL/GenBank/DDBJ databases">
        <authorList>
            <person name="Weinstock G."/>
            <person name="Sodergren E."/>
            <person name="Clifton S."/>
            <person name="Fulton L."/>
            <person name="Fulton B."/>
            <person name="Courtney L."/>
            <person name="Fronick C."/>
            <person name="Harrison M."/>
            <person name="Strong C."/>
            <person name="Farmer C."/>
            <person name="Delahaunty K."/>
            <person name="Markovic C."/>
            <person name="Hall O."/>
            <person name="Minx P."/>
            <person name="Tomlinson C."/>
            <person name="Mitreva M."/>
            <person name="Nelson J."/>
            <person name="Hou S."/>
            <person name="Wollam A."/>
            <person name="Pepin K.H."/>
            <person name="Johnson M."/>
            <person name="Bhonagiri V."/>
            <person name="Nash W.E."/>
            <person name="Warren W."/>
            <person name="Chinwalla A."/>
            <person name="Mardis E.R."/>
            <person name="Wilson R.K."/>
        </authorList>
    </citation>
    <scope>NUCLEOTIDE SEQUENCE [LARGE SCALE GENOMIC DNA]</scope>
    <source>
        <strain evidence="3">DSM 15176</strain>
    </source>
</reference>
<sequence>MRILMISNHLGVQSGVQRYVQNLLLHLDTTRYQVDLFVGQCPPDQASTAPALEARGVRILAVPDHKRDRIRALWRHLRTHKDYDIIHYHTASKIGAPVCGMMRLLCPRAKIIVHSHIVYPPMTLTWRAAHGVYQLFADYFLGCGVAAGRFVFGDHIDRRPNFAVACNAVDQGRFYPDAAARAATRARYGIADTDRLAGFVGRLNHQKNPLFLMEVFAAMAADPAWKLLLVGTGEMEAEMRAAAARHGLTDRVIFAGVQSDVPAYMNAFDLFLLPSNFEGSPVTLVEAQGCGVPCLASTNVPDDGAVTDLVHFLPLDAPLTEWAATADRIAGRGPHADHWAELAAAGYELHTAAARMEQLYDQLGGKG</sequence>
<evidence type="ECO:0000313" key="3">
    <source>
        <dbReference type="EMBL" id="EFB74754.1"/>
    </source>
</evidence>
<dbReference type="InterPro" id="IPR028098">
    <property type="entry name" value="Glyco_trans_4-like_N"/>
</dbReference>
<evidence type="ECO:0000259" key="1">
    <source>
        <dbReference type="Pfam" id="PF00534"/>
    </source>
</evidence>
<keyword evidence="3" id="KW-0808">Transferase</keyword>
<dbReference type="EC" id="2.4.-.-" evidence="3"/>